<dbReference type="InterPro" id="IPR020574">
    <property type="entry name" value="Ribosomal_uS9_CS"/>
</dbReference>
<proteinExistence type="inferred from homology"/>
<evidence type="ECO:0000256" key="6">
    <source>
        <dbReference type="SAM" id="MobiDB-lite"/>
    </source>
</evidence>
<evidence type="ECO:0000256" key="4">
    <source>
        <dbReference type="RuleBase" id="RU003815"/>
    </source>
</evidence>
<dbReference type="EMBL" id="MHHR01000020">
    <property type="protein sequence ID" value="OGY34142.1"/>
    <property type="molecule type" value="Genomic_DNA"/>
</dbReference>
<comment type="similarity">
    <text evidence="1 4">Belongs to the universal ribosomal protein uS9 family.</text>
</comment>
<dbReference type="Pfam" id="PF00380">
    <property type="entry name" value="Ribosomal_S9"/>
    <property type="match status" value="1"/>
</dbReference>
<dbReference type="GO" id="GO:0006412">
    <property type="term" value="P:translation"/>
    <property type="evidence" value="ECO:0007669"/>
    <property type="project" value="InterPro"/>
</dbReference>
<evidence type="ECO:0000256" key="3">
    <source>
        <dbReference type="ARBA" id="ARBA00023274"/>
    </source>
</evidence>
<dbReference type="PANTHER" id="PTHR21569:SF1">
    <property type="entry name" value="SMALL RIBOSOMAL SUBUNIT PROTEIN US9M"/>
    <property type="match status" value="1"/>
</dbReference>
<protein>
    <recommendedName>
        <fullName evidence="5">30S ribosomal protein S9</fullName>
    </recommendedName>
</protein>
<name>A0A1G1X2A6_9BACT</name>
<evidence type="ECO:0000313" key="7">
    <source>
        <dbReference type="EMBL" id="OGY34142.1"/>
    </source>
</evidence>
<dbReference type="Gene3D" id="3.30.230.10">
    <property type="match status" value="1"/>
</dbReference>
<evidence type="ECO:0000256" key="1">
    <source>
        <dbReference type="ARBA" id="ARBA00005251"/>
    </source>
</evidence>
<comment type="caution">
    <text evidence="7">The sequence shown here is derived from an EMBL/GenBank/DDBJ whole genome shotgun (WGS) entry which is preliminary data.</text>
</comment>
<reference evidence="7 8" key="1">
    <citation type="journal article" date="2016" name="Nat. Commun.">
        <title>Thousands of microbial genomes shed light on interconnected biogeochemical processes in an aquifer system.</title>
        <authorList>
            <person name="Anantharaman K."/>
            <person name="Brown C.T."/>
            <person name="Hug L.A."/>
            <person name="Sharon I."/>
            <person name="Castelle C.J."/>
            <person name="Probst A.J."/>
            <person name="Thomas B.C."/>
            <person name="Singh A."/>
            <person name="Wilkins M.J."/>
            <person name="Karaoz U."/>
            <person name="Brodie E.L."/>
            <person name="Williams K.H."/>
            <person name="Hubbard S.S."/>
            <person name="Banfield J.F."/>
        </authorList>
    </citation>
    <scope>NUCLEOTIDE SEQUENCE [LARGE SCALE GENOMIC DNA]</scope>
</reference>
<organism evidence="7 8">
    <name type="scientific">Candidatus Andersenbacteria bacterium RIFCSPHIGHO2_12_FULL_45_11</name>
    <dbReference type="NCBI Taxonomy" id="1797281"/>
    <lineage>
        <taxon>Bacteria</taxon>
        <taxon>Candidatus Anderseniibacteriota</taxon>
    </lineage>
</organism>
<dbReference type="InterPro" id="IPR014721">
    <property type="entry name" value="Ribsml_uS5_D2-typ_fold_subgr"/>
</dbReference>
<dbReference type="GO" id="GO:0003723">
    <property type="term" value="F:RNA binding"/>
    <property type="evidence" value="ECO:0007669"/>
    <property type="project" value="TreeGrafter"/>
</dbReference>
<dbReference type="SUPFAM" id="SSF54211">
    <property type="entry name" value="Ribosomal protein S5 domain 2-like"/>
    <property type="match status" value="1"/>
</dbReference>
<evidence type="ECO:0000313" key="8">
    <source>
        <dbReference type="Proteomes" id="UP000177528"/>
    </source>
</evidence>
<keyword evidence="2 4" id="KW-0689">Ribosomal protein</keyword>
<dbReference type="GO" id="GO:0022627">
    <property type="term" value="C:cytosolic small ribosomal subunit"/>
    <property type="evidence" value="ECO:0007669"/>
    <property type="project" value="TreeGrafter"/>
</dbReference>
<evidence type="ECO:0000256" key="2">
    <source>
        <dbReference type="ARBA" id="ARBA00022980"/>
    </source>
</evidence>
<accession>A0A1G1X2A6</accession>
<evidence type="ECO:0000256" key="5">
    <source>
        <dbReference type="RuleBase" id="RU003816"/>
    </source>
</evidence>
<feature type="region of interest" description="Disordered" evidence="6">
    <location>
        <begin position="111"/>
        <end position="130"/>
    </location>
</feature>
<dbReference type="PROSITE" id="PS00360">
    <property type="entry name" value="RIBOSOMAL_S9"/>
    <property type="match status" value="1"/>
</dbReference>
<dbReference type="InterPro" id="IPR023035">
    <property type="entry name" value="Ribosomal_uS9_bac/plastid"/>
</dbReference>
<dbReference type="InterPro" id="IPR020568">
    <property type="entry name" value="Ribosomal_Su5_D2-typ_SF"/>
</dbReference>
<sequence length="130" mass="14255">MKTDVKHGLGRRKTAVAKVLLTEDKGERMINGTPLETYFPYAALQITALKALVITSQNDEYGVRVKVSGGGKNAQADAVSLGIARALVGIDEGFRKQLKAAGLLRRYSRMKERKKPGLKGARRAPQFSKR</sequence>
<gene>
    <name evidence="7" type="ORF">A3D99_00270</name>
</gene>
<dbReference type="NCBIfam" id="NF001099">
    <property type="entry name" value="PRK00132.1"/>
    <property type="match status" value="1"/>
</dbReference>
<dbReference type="GO" id="GO:0003735">
    <property type="term" value="F:structural constituent of ribosome"/>
    <property type="evidence" value="ECO:0007669"/>
    <property type="project" value="InterPro"/>
</dbReference>
<keyword evidence="3 4" id="KW-0687">Ribonucleoprotein</keyword>
<dbReference type="AlphaFoldDB" id="A0A1G1X2A6"/>
<dbReference type="Proteomes" id="UP000177528">
    <property type="component" value="Unassembled WGS sequence"/>
</dbReference>
<dbReference type="PANTHER" id="PTHR21569">
    <property type="entry name" value="RIBOSOMAL PROTEIN S9"/>
    <property type="match status" value="1"/>
</dbReference>
<dbReference type="InterPro" id="IPR000754">
    <property type="entry name" value="Ribosomal_uS9"/>
</dbReference>